<dbReference type="AlphaFoldDB" id="A0A7S4ZU00"/>
<feature type="region of interest" description="Disordered" evidence="1">
    <location>
        <begin position="41"/>
        <end position="144"/>
    </location>
</feature>
<accession>A0A7S4ZU00</accession>
<feature type="compositionally biased region" description="Basic and acidic residues" evidence="1">
    <location>
        <begin position="97"/>
        <end position="106"/>
    </location>
</feature>
<geneLocation type="plasmid" evidence="2">
    <name>pC5.7c</name>
</geneLocation>
<evidence type="ECO:0000313" key="3">
    <source>
        <dbReference type="EMBL" id="QCL09553.1"/>
    </source>
</evidence>
<gene>
    <name evidence="2" type="ORF">pC5.7c_516</name>
    <name evidence="3" type="ORF">pC5.8a_61</name>
</gene>
<geneLocation type="plasmid" evidence="3">
    <name>pColt5.8a</name>
</geneLocation>
<dbReference type="EMBL" id="MK318971">
    <property type="protein sequence ID" value="QCL09553.1"/>
    <property type="molecule type" value="Genomic_DNA"/>
</dbReference>
<evidence type="ECO:0000256" key="1">
    <source>
        <dbReference type="SAM" id="MobiDB-lite"/>
    </source>
</evidence>
<sequence>MRTPQRSFVVEFKSGRRPPKAGTNSIWGDMDLKAVAREVEDDTSHLFKSNEAPGTHDAGGDVLPDVINVGSASEHAGDLDVTRATTPSVNGAQVDVPKQHEVDRPVVEAVAQVQESQPSLRPRATSEDVAPKRAKRGPATAHVSVGAHADQNTQSKTAMAPISLGEVAALDTENKRLKRLLAKQLHAQNLQLRKMLERFDAI</sequence>
<protein>
    <submittedName>
        <fullName evidence="3">Uncharacterized protein</fullName>
    </submittedName>
</protein>
<evidence type="ECO:0000313" key="2">
    <source>
        <dbReference type="EMBL" id="QCL09383.1"/>
    </source>
</evidence>
<reference evidence="3" key="1">
    <citation type="submission" date="2018-12" db="EMBL/GenBank/DDBJ databases">
        <title>Three Rhizobium rhizogenes strains isolated from the same crown gall tumor carry diverse plasmids.</title>
        <authorList>
            <person name="Pulawska J."/>
            <person name="Kuzmanovic N."/>
        </authorList>
    </citation>
    <scope>NUCLEOTIDE SEQUENCE</scope>
    <source>
        <strain evidence="2">C5.7</strain>
        <strain evidence="3">Colt5.8</strain>
        <plasmid evidence="2">pC5.7c</plasmid>
        <plasmid evidence="3">pColt5.8a</plasmid>
    </source>
</reference>
<dbReference type="RefSeq" id="WP_201009215.1">
    <property type="nucleotide sequence ID" value="NZ_MK318969.1"/>
</dbReference>
<dbReference type="EMBL" id="MK318969">
    <property type="protein sequence ID" value="QCL09383.1"/>
    <property type="molecule type" value="Genomic_DNA"/>
</dbReference>
<organism evidence="3">
    <name type="scientific">Rhizobium rhizogenes</name>
    <name type="common">Agrobacterium rhizogenes</name>
    <dbReference type="NCBI Taxonomy" id="359"/>
    <lineage>
        <taxon>Bacteria</taxon>
        <taxon>Pseudomonadati</taxon>
        <taxon>Pseudomonadota</taxon>
        <taxon>Alphaproteobacteria</taxon>
        <taxon>Hyphomicrobiales</taxon>
        <taxon>Rhizobiaceae</taxon>
        <taxon>Rhizobium/Agrobacterium group</taxon>
        <taxon>Rhizobium</taxon>
    </lineage>
</organism>
<name>A0A7S4ZU00_RHIRH</name>
<keyword evidence="3" id="KW-0614">Plasmid</keyword>
<proteinExistence type="predicted"/>